<dbReference type="SUPFAM" id="SSF52540">
    <property type="entry name" value="P-loop containing nucleoside triphosphate hydrolases"/>
    <property type="match status" value="1"/>
</dbReference>
<evidence type="ECO:0000313" key="4">
    <source>
        <dbReference type="EMBL" id="KAK1746622.1"/>
    </source>
</evidence>
<dbReference type="InterPro" id="IPR005645">
    <property type="entry name" value="FSH-like_dom"/>
</dbReference>
<comment type="caution">
    <text evidence="4">The sequence shown here is derived from an EMBL/GenBank/DDBJ whole genome shotgun (WGS) entry which is preliminary data.</text>
</comment>
<dbReference type="SUPFAM" id="SSF53474">
    <property type="entry name" value="alpha/beta-Hydrolases"/>
    <property type="match status" value="1"/>
</dbReference>
<proteinExistence type="predicted"/>
<dbReference type="Pfam" id="PF05773">
    <property type="entry name" value="RWD"/>
    <property type="match status" value="1"/>
</dbReference>
<keyword evidence="5" id="KW-1185">Reference proteome</keyword>
<dbReference type="Pfam" id="PF03959">
    <property type="entry name" value="FSH1"/>
    <property type="match status" value="1"/>
</dbReference>
<feature type="domain" description="RWD" evidence="2">
    <location>
        <begin position="261"/>
        <end position="393"/>
    </location>
</feature>
<keyword evidence="1" id="KW-0547">Nucleotide-binding</keyword>
<dbReference type="EMBL" id="JATAAI010000004">
    <property type="protein sequence ID" value="KAK1746622.1"/>
    <property type="molecule type" value="Genomic_DNA"/>
</dbReference>
<organism evidence="4 5">
    <name type="scientific">Skeletonema marinoi</name>
    <dbReference type="NCBI Taxonomy" id="267567"/>
    <lineage>
        <taxon>Eukaryota</taxon>
        <taxon>Sar</taxon>
        <taxon>Stramenopiles</taxon>
        <taxon>Ochrophyta</taxon>
        <taxon>Bacillariophyta</taxon>
        <taxon>Coscinodiscophyceae</taxon>
        <taxon>Thalassiosirophycidae</taxon>
        <taxon>Thalassiosirales</taxon>
        <taxon>Skeletonemataceae</taxon>
        <taxon>Skeletonema</taxon>
        <taxon>Skeletonema marinoi-dohrnii complex</taxon>
    </lineage>
</organism>
<dbReference type="InterPro" id="IPR029058">
    <property type="entry name" value="AB_hydrolase_fold"/>
</dbReference>
<dbReference type="GO" id="GO:0016887">
    <property type="term" value="F:ATP hydrolysis activity"/>
    <property type="evidence" value="ECO:0007669"/>
    <property type="project" value="TreeGrafter"/>
</dbReference>
<dbReference type="SUPFAM" id="SSF54495">
    <property type="entry name" value="UBC-like"/>
    <property type="match status" value="1"/>
</dbReference>
<sequence>MNMGIGNKILILHGNRQTGELLLGRLTKLQKAVNKELQLEFVAPDAPFLYADGDEDLEESRHDNNDSASSLQWQRTWWHRKGNTYHGLEESITKIEQLWNNDGGFVGILGFSQGSRFAHIISILHSVTNGDAFRGLRGIVHVSGYNSPIPQNFMTYLKDHWSQYNNNFHFDESIIISLPSLHVMGSTDKLVSILESKALSELYNTPIPLIHNHPGGHHVPVKARDIEHYLIFWRKLQSIDEPAETCKVLPPDEEHAQAQIDEVYALSQIFPEFQLLSETEFIDPDNADPDDYSEESRKYTHPISYAILLQPEDMEIQQELWPPKPISLHVQYPVDYPDCSPIISLQHSMNCFEFSSSQSELLMKKLTLTMNDEEGMPCVMSLIYAAREFFEEGGLAKGQTALPQKEKIVSEDEAIENELQEPSLASALLPASDARMEKCRQEGWLISRKMMEERSNNSGKGGSWKQFTIGLVGKPSAGKSTFFNAATAFARQRGGMPSTKKNGSEDEDGIILGGAAMAPHPFTTIDPNVGFCFVPTVDGSCPEDDADGCEFLSNKGIPLGSCHGRVDGRRLIPVVLKDVAGLVPGAYEGRGKGNKFLDDLTDADVLIHVLDASGKADSEGNKVLDVINPINDLEWISNEIVAWVYTNIKQKWDSVVRRGRTKLLGLFSGYKQSQSFVEDVFTAVENYVRDNDGRDAVFDKLETFDEGDLYRLVSAFVMTRFPMGLALNKNDIASSIPFIEEITSKLPIHGCFVAQALSADKEMRFIRHHCLHQSVSSTVASNFEGLVWKCLQKALSLRGPILVFPVADMQTYEPLTGLNNFATRDPSLPSKGFINCLTSAGGTAPSTWDDNKVMYAVQGKNETKPALRDVLLMKPGSTVNDVFLTLKNKNVLEGEFVRAEAASKLGEKPKLVSKLDIVGPENRILRIMTTKRQKKK</sequence>
<dbReference type="Proteomes" id="UP001224775">
    <property type="component" value="Unassembled WGS sequence"/>
</dbReference>
<gene>
    <name evidence="4" type="ORF">QTG54_003229</name>
</gene>
<dbReference type="Gene3D" id="1.10.8.470">
    <property type="match status" value="1"/>
</dbReference>
<evidence type="ECO:0000259" key="3">
    <source>
        <dbReference type="PROSITE" id="PS51710"/>
    </source>
</evidence>
<dbReference type="Gene3D" id="3.40.50.1820">
    <property type="entry name" value="alpha/beta hydrolase"/>
    <property type="match status" value="1"/>
</dbReference>
<dbReference type="Pfam" id="PF01926">
    <property type="entry name" value="MMR_HSR1"/>
    <property type="match status" value="1"/>
</dbReference>
<dbReference type="InterPro" id="IPR027417">
    <property type="entry name" value="P-loop_NTPase"/>
</dbReference>
<evidence type="ECO:0000256" key="1">
    <source>
        <dbReference type="ARBA" id="ARBA00022741"/>
    </source>
</evidence>
<evidence type="ECO:0000313" key="5">
    <source>
        <dbReference type="Proteomes" id="UP001224775"/>
    </source>
</evidence>
<dbReference type="PANTHER" id="PTHR23305">
    <property type="entry name" value="OBG GTPASE FAMILY"/>
    <property type="match status" value="1"/>
</dbReference>
<dbReference type="InterPro" id="IPR016135">
    <property type="entry name" value="UBQ-conjugating_enzyme/RWD"/>
</dbReference>
<dbReference type="AlphaFoldDB" id="A0AAD9DGS0"/>
<accession>A0AAD9DGS0</accession>
<dbReference type="InterPro" id="IPR031167">
    <property type="entry name" value="G_OBG"/>
</dbReference>
<dbReference type="Gene3D" id="3.10.110.10">
    <property type="entry name" value="Ubiquitin Conjugating Enzyme"/>
    <property type="match status" value="1"/>
</dbReference>
<dbReference type="PROSITE" id="PS51710">
    <property type="entry name" value="G_OBG"/>
    <property type="match status" value="1"/>
</dbReference>
<dbReference type="GO" id="GO:0005737">
    <property type="term" value="C:cytoplasm"/>
    <property type="evidence" value="ECO:0007669"/>
    <property type="project" value="TreeGrafter"/>
</dbReference>
<feature type="domain" description="OBG-type G" evidence="3">
    <location>
        <begin position="467"/>
        <end position="774"/>
    </location>
</feature>
<dbReference type="GO" id="GO:0005525">
    <property type="term" value="F:GTP binding"/>
    <property type="evidence" value="ECO:0007669"/>
    <property type="project" value="InterPro"/>
</dbReference>
<dbReference type="PANTHER" id="PTHR23305:SF1">
    <property type="entry name" value="OBG-TYPE G DOMAIN-CONTAINING PROTEIN"/>
    <property type="match status" value="1"/>
</dbReference>
<dbReference type="PROSITE" id="PS50908">
    <property type="entry name" value="RWD"/>
    <property type="match status" value="1"/>
</dbReference>
<dbReference type="InterPro" id="IPR006073">
    <property type="entry name" value="GTP-bd"/>
</dbReference>
<name>A0AAD9DGS0_9STRA</name>
<reference evidence="4" key="1">
    <citation type="submission" date="2023-06" db="EMBL/GenBank/DDBJ databases">
        <title>Survivors Of The Sea: Transcriptome response of Skeletonema marinoi to long-term dormancy.</title>
        <authorList>
            <person name="Pinder M.I.M."/>
            <person name="Kourtchenko O."/>
            <person name="Robertson E.K."/>
            <person name="Larsson T."/>
            <person name="Maumus F."/>
            <person name="Osuna-Cruz C.M."/>
            <person name="Vancaester E."/>
            <person name="Stenow R."/>
            <person name="Vandepoele K."/>
            <person name="Ploug H."/>
            <person name="Bruchert V."/>
            <person name="Godhe A."/>
            <person name="Topel M."/>
        </authorList>
    </citation>
    <scope>NUCLEOTIDE SEQUENCE</scope>
    <source>
        <strain evidence="4">R05AC</strain>
    </source>
</reference>
<dbReference type="InterPro" id="IPR006575">
    <property type="entry name" value="RWD_dom"/>
</dbReference>
<protein>
    <submittedName>
        <fullName evidence="4">OBG-like family protein</fullName>
    </submittedName>
</protein>
<dbReference type="Gene3D" id="3.40.50.300">
    <property type="entry name" value="P-loop containing nucleotide triphosphate hydrolases"/>
    <property type="match status" value="1"/>
</dbReference>
<evidence type="ECO:0000259" key="2">
    <source>
        <dbReference type="PROSITE" id="PS50908"/>
    </source>
</evidence>